<evidence type="ECO:0000256" key="1">
    <source>
        <dbReference type="SAM" id="MobiDB-lite"/>
    </source>
</evidence>
<dbReference type="Gene3D" id="2.130.10.10">
    <property type="entry name" value="YVTN repeat-like/Quinoprotein amine dehydrogenase"/>
    <property type="match status" value="1"/>
</dbReference>
<feature type="region of interest" description="Disordered" evidence="1">
    <location>
        <begin position="83"/>
        <end position="107"/>
    </location>
</feature>
<accession>A0ABW8R9Q3</accession>
<dbReference type="InterPro" id="IPR015943">
    <property type="entry name" value="WD40/YVTN_repeat-like_dom_sf"/>
</dbReference>
<comment type="caution">
    <text evidence="2">The sequence shown here is derived from an EMBL/GenBank/DDBJ whole genome shotgun (WGS) entry which is preliminary data.</text>
</comment>
<dbReference type="EMBL" id="JBJHQH010000001">
    <property type="protein sequence ID" value="MFK9090166.1"/>
    <property type="molecule type" value="Genomic_DNA"/>
</dbReference>
<evidence type="ECO:0000313" key="2">
    <source>
        <dbReference type="EMBL" id="MFK9090166.1"/>
    </source>
</evidence>
<gene>
    <name evidence="2" type="ORF">ACJEBI_01550</name>
</gene>
<organism evidence="2 3">
    <name type="scientific">Bacillus salipaludis</name>
    <dbReference type="NCBI Taxonomy" id="2547811"/>
    <lineage>
        <taxon>Bacteria</taxon>
        <taxon>Bacillati</taxon>
        <taxon>Bacillota</taxon>
        <taxon>Bacilli</taxon>
        <taxon>Bacillales</taxon>
        <taxon>Bacillaceae</taxon>
        <taxon>Bacillus</taxon>
    </lineage>
</organism>
<dbReference type="Proteomes" id="UP001623041">
    <property type="component" value="Unassembled WGS sequence"/>
</dbReference>
<dbReference type="SUPFAM" id="SSF50969">
    <property type="entry name" value="YVTN repeat-like/Quinoprotein amine dehydrogenase"/>
    <property type="match status" value="1"/>
</dbReference>
<keyword evidence="3" id="KW-1185">Reference proteome</keyword>
<reference evidence="2 3" key="1">
    <citation type="submission" date="2024-11" db="EMBL/GenBank/DDBJ databases">
        <authorList>
            <person name="Lucas J.A."/>
        </authorList>
    </citation>
    <scope>NUCLEOTIDE SEQUENCE [LARGE SCALE GENOMIC DNA]</scope>
    <source>
        <strain evidence="2 3">Z 5.4</strain>
    </source>
</reference>
<evidence type="ECO:0000313" key="3">
    <source>
        <dbReference type="Proteomes" id="UP001623041"/>
    </source>
</evidence>
<protein>
    <submittedName>
        <fullName evidence="2">YncE family protein</fullName>
    </submittedName>
</protein>
<sequence length="445" mass="50441">MTYDFTFGKRYNDFEFSLENQLTFAASISRGIDVFQYGTNKYLYALRKDLHVQKIYYQNGLLVTINKDSNGKYFIETLNANTQPTNGLPGTQTPSKNDPSVTPKNLGFNPVDTVVDPNKPVIYMTRKESKTIYAANFSTGEVKALALPYPAERLELFNNKLYVTQHEMTHQYDTDEPLIGAIAEVDTQTFNATRLIEIDTDPYDIAIDENGYAYISPGSNQFEDIKAYSLKTGAEVPNQLNTSIYMSSNLYYNSSTSTVYSITKNLSPRDVDAFQVKNGAILAHYDSPYHGDYPLEPFAKITPDGQSMYNYSGVVFKLAKTKDGDLSYLFQLGKKYKDYAFSIKDQLTFAAREDGGIDVFTFNTNNYLYTIKRDLTVLKLEYQNGQLVAICSDQNGKYFIETIDPAVKGTTEQLNLLKPYLSIGIERKKSMIMMISIMELKMFPK</sequence>
<dbReference type="RefSeq" id="WP_406578867.1">
    <property type="nucleotide sequence ID" value="NZ_JBJHQH010000001.1"/>
</dbReference>
<name>A0ABW8R9Q3_9BACI</name>
<dbReference type="InterPro" id="IPR011044">
    <property type="entry name" value="Quino_amine_DH_bsu"/>
</dbReference>
<proteinExistence type="predicted"/>
<feature type="compositionally biased region" description="Polar residues" evidence="1">
    <location>
        <begin position="83"/>
        <end position="103"/>
    </location>
</feature>